<dbReference type="PANTHER" id="PTHR43792:SF16">
    <property type="entry name" value="N-ACETYLTRANSFERASE DOMAIN-CONTAINING PROTEIN"/>
    <property type="match status" value="1"/>
</dbReference>
<sequence>MTQTTSAPRRLAHDSEEYKAALASSLRWDADRKEPYLQLPNFPHIRLAPFREGIEDDMVTLFNHPEVGKRLYSLPYPMPRSFAESWVEKDLPKHKAIISAIAEHAVSLEADEPISPKPNAPLLNGSPFKSVWDTEQGRIIADIKYAIDTENADGSNKTEDEAYAVPRAQQKYELGYVLEPAAWGKGLATEIVGAIVYGYGDVWVRPGTLSAYAETDNAGSGRVLVKNGLQKIKEISEKWPEHKGGEVHHAGYYERRV</sequence>
<dbReference type="PANTHER" id="PTHR43792">
    <property type="entry name" value="GNAT FAMILY, PUTATIVE (AFU_ORTHOLOGUE AFUA_3G00765)-RELATED-RELATED"/>
    <property type="match status" value="1"/>
</dbReference>
<dbReference type="SUPFAM" id="SSF55729">
    <property type="entry name" value="Acyl-CoA N-acyltransferases (Nat)"/>
    <property type="match status" value="1"/>
</dbReference>
<gene>
    <name evidence="2" type="ORF">Q8F55_008940</name>
</gene>
<organism evidence="2 3">
    <name type="scientific">Vanrija albida</name>
    <dbReference type="NCBI Taxonomy" id="181172"/>
    <lineage>
        <taxon>Eukaryota</taxon>
        <taxon>Fungi</taxon>
        <taxon>Dikarya</taxon>
        <taxon>Basidiomycota</taxon>
        <taxon>Agaricomycotina</taxon>
        <taxon>Tremellomycetes</taxon>
        <taxon>Trichosporonales</taxon>
        <taxon>Trichosporonaceae</taxon>
        <taxon>Vanrija</taxon>
    </lineage>
</organism>
<evidence type="ECO:0000313" key="2">
    <source>
        <dbReference type="EMBL" id="KAL1405313.1"/>
    </source>
</evidence>
<protein>
    <recommendedName>
        <fullName evidence="1">N-acetyltransferase domain-containing protein</fullName>
    </recommendedName>
</protein>
<proteinExistence type="predicted"/>
<dbReference type="InterPro" id="IPR051531">
    <property type="entry name" value="N-acetyltransferase"/>
</dbReference>
<comment type="caution">
    <text evidence="2">The sequence shown here is derived from an EMBL/GenBank/DDBJ whole genome shotgun (WGS) entry which is preliminary data.</text>
</comment>
<dbReference type="Proteomes" id="UP001565368">
    <property type="component" value="Unassembled WGS sequence"/>
</dbReference>
<accession>A0ABR3PS83</accession>
<reference evidence="2 3" key="1">
    <citation type="submission" date="2023-08" db="EMBL/GenBank/DDBJ databases">
        <title>Annotated Genome Sequence of Vanrija albida AlHP1.</title>
        <authorList>
            <person name="Herzog R."/>
        </authorList>
    </citation>
    <scope>NUCLEOTIDE SEQUENCE [LARGE SCALE GENOMIC DNA]</scope>
    <source>
        <strain evidence="2 3">AlHP1</strain>
    </source>
</reference>
<keyword evidence="3" id="KW-1185">Reference proteome</keyword>
<dbReference type="InterPro" id="IPR000182">
    <property type="entry name" value="GNAT_dom"/>
</dbReference>
<dbReference type="RefSeq" id="XP_069205257.1">
    <property type="nucleotide sequence ID" value="XM_069357320.1"/>
</dbReference>
<dbReference type="EMBL" id="JBBXJM010000007">
    <property type="protein sequence ID" value="KAL1405313.1"/>
    <property type="molecule type" value="Genomic_DNA"/>
</dbReference>
<name>A0ABR3PS83_9TREE</name>
<dbReference type="Gene3D" id="3.40.630.30">
    <property type="match status" value="1"/>
</dbReference>
<evidence type="ECO:0000259" key="1">
    <source>
        <dbReference type="Pfam" id="PF13302"/>
    </source>
</evidence>
<dbReference type="InterPro" id="IPR016181">
    <property type="entry name" value="Acyl_CoA_acyltransferase"/>
</dbReference>
<dbReference type="GeneID" id="95989983"/>
<feature type="domain" description="N-acetyltransferase" evidence="1">
    <location>
        <begin position="165"/>
        <end position="230"/>
    </location>
</feature>
<evidence type="ECO:0000313" key="3">
    <source>
        <dbReference type="Proteomes" id="UP001565368"/>
    </source>
</evidence>
<dbReference type="Pfam" id="PF13302">
    <property type="entry name" value="Acetyltransf_3"/>
    <property type="match status" value="1"/>
</dbReference>